<evidence type="ECO:0000313" key="1">
    <source>
        <dbReference type="EMBL" id="GAA4094830.1"/>
    </source>
</evidence>
<name>A0ABP7WRB7_9ACTN</name>
<proteinExistence type="predicted"/>
<dbReference type="Pfam" id="PF19741">
    <property type="entry name" value="DUF6230"/>
    <property type="match status" value="1"/>
</dbReference>
<dbReference type="RefSeq" id="WP_344955652.1">
    <property type="nucleotide sequence ID" value="NZ_BAAAZG010000052.1"/>
</dbReference>
<dbReference type="InterPro" id="IPR046198">
    <property type="entry name" value="DUF6230"/>
</dbReference>
<organism evidence="1 2">
    <name type="scientific">Actinomadura miaoliensis</name>
    <dbReference type="NCBI Taxonomy" id="430685"/>
    <lineage>
        <taxon>Bacteria</taxon>
        <taxon>Bacillati</taxon>
        <taxon>Actinomycetota</taxon>
        <taxon>Actinomycetes</taxon>
        <taxon>Streptosporangiales</taxon>
        <taxon>Thermomonosporaceae</taxon>
        <taxon>Actinomadura</taxon>
    </lineage>
</organism>
<accession>A0ABP7WRB7</accession>
<reference evidence="2" key="1">
    <citation type="journal article" date="2019" name="Int. J. Syst. Evol. Microbiol.">
        <title>The Global Catalogue of Microorganisms (GCM) 10K type strain sequencing project: providing services to taxonomists for standard genome sequencing and annotation.</title>
        <authorList>
            <consortium name="The Broad Institute Genomics Platform"/>
            <consortium name="The Broad Institute Genome Sequencing Center for Infectious Disease"/>
            <person name="Wu L."/>
            <person name="Ma J."/>
        </authorList>
    </citation>
    <scope>NUCLEOTIDE SEQUENCE [LARGE SCALE GENOMIC DNA]</scope>
    <source>
        <strain evidence="2">JCM 16702</strain>
    </source>
</reference>
<evidence type="ECO:0008006" key="3">
    <source>
        <dbReference type="Google" id="ProtNLM"/>
    </source>
</evidence>
<protein>
    <recommendedName>
        <fullName evidence="3">Cholesterol esterase</fullName>
    </recommendedName>
</protein>
<comment type="caution">
    <text evidence="1">The sequence shown here is derived from an EMBL/GenBank/DDBJ whole genome shotgun (WGS) entry which is preliminary data.</text>
</comment>
<evidence type="ECO:0000313" key="2">
    <source>
        <dbReference type="Proteomes" id="UP001500683"/>
    </source>
</evidence>
<gene>
    <name evidence="1" type="ORF">GCM10022214_67060</name>
</gene>
<sequence>MTRGRFSWRRFAVVLVPSLLALVMLAVGMADGSVPASFAVSGRQMKVSADELSGQGFGLAPTNVRSLNGRPHPVMMLTMRSARIRGLCQSAGVDTPLGRYVVKLQARAPERPTLVDNLQISATNIDADVDFRGLAVNQDASALRSVSGAGGRPGDYGLGAQWFAIRDVKADAWLVTGGSFRMDGLRAAIGRGVPECF</sequence>
<keyword evidence="2" id="KW-1185">Reference proteome</keyword>
<dbReference type="Proteomes" id="UP001500683">
    <property type="component" value="Unassembled WGS sequence"/>
</dbReference>
<dbReference type="EMBL" id="BAAAZG010000052">
    <property type="protein sequence ID" value="GAA4094830.1"/>
    <property type="molecule type" value="Genomic_DNA"/>
</dbReference>